<dbReference type="GO" id="GO:0030288">
    <property type="term" value="C:outer membrane-bounded periplasmic space"/>
    <property type="evidence" value="ECO:0007669"/>
    <property type="project" value="TreeGrafter"/>
</dbReference>
<keyword evidence="4" id="KW-0732">Signal</keyword>
<dbReference type="SUPFAM" id="SSF53807">
    <property type="entry name" value="Helical backbone' metal receptor"/>
    <property type="match status" value="1"/>
</dbReference>
<dbReference type="STRING" id="1601833.SAMN05518684_10763"/>
<keyword evidence="3" id="KW-0813">Transport</keyword>
<dbReference type="Gene3D" id="3.40.50.1980">
    <property type="entry name" value="Nitrogenase molybdenum iron protein domain"/>
    <property type="match status" value="2"/>
</dbReference>
<dbReference type="PROSITE" id="PS50983">
    <property type="entry name" value="FE_B12_PBP"/>
    <property type="match status" value="1"/>
</dbReference>
<evidence type="ECO:0000256" key="4">
    <source>
        <dbReference type="ARBA" id="ARBA00022729"/>
    </source>
</evidence>
<dbReference type="AlphaFoldDB" id="A0A1H9UA04"/>
<feature type="compositionally biased region" description="Basic and acidic residues" evidence="5">
    <location>
        <begin position="44"/>
        <end position="54"/>
    </location>
</feature>
<sequence length="326" mass="36097">MSVSKSTYITISLSAALLLGGCGSDDEASVNSGESNNNNSSEQSETRTVEHAMGETDIEGTPETVVTLYQGANDTAAALGVQPDGIVESWTQQPIYEYLRDDLEGAEMLGEETQPNLEAIAELDPDVIIASKTRHEDIYDQLSNIAPTVVGEEVYLWKDTLNIMGQALNKEEEADQLLADYEARTEHFQEQMSDELPIEAAITNFRADHARIFYMGFAGQILADTGFDRPEGHDDPDEWGIKLSSKESIPEADADIIFNFNSGTETEQIEATYEEWTSHPLWQELEAVKSDNVYMVEEETWNAGGGVLAANLMLDDLYDIFDVEEE</sequence>
<dbReference type="GO" id="GO:1901678">
    <property type="term" value="P:iron coordination entity transport"/>
    <property type="evidence" value="ECO:0007669"/>
    <property type="project" value="UniProtKB-ARBA"/>
</dbReference>
<reference evidence="8" key="1">
    <citation type="submission" date="2016-10" db="EMBL/GenBank/DDBJ databases">
        <authorList>
            <person name="Varghese N."/>
            <person name="Submissions S."/>
        </authorList>
    </citation>
    <scope>NUCLEOTIDE SEQUENCE [LARGE SCALE GENOMIC DNA]</scope>
    <source>
        <strain evidence="8">S9</strain>
    </source>
</reference>
<dbReference type="Pfam" id="PF01497">
    <property type="entry name" value="Peripla_BP_2"/>
    <property type="match status" value="1"/>
</dbReference>
<comment type="subcellular location">
    <subcellularLocation>
        <location evidence="1">Cell membrane</location>
        <topology evidence="1">Lipid-anchor</topology>
    </subcellularLocation>
</comment>
<dbReference type="PROSITE" id="PS51257">
    <property type="entry name" value="PROKAR_LIPOPROTEIN"/>
    <property type="match status" value="1"/>
</dbReference>
<evidence type="ECO:0000256" key="5">
    <source>
        <dbReference type="SAM" id="MobiDB-lite"/>
    </source>
</evidence>
<feature type="domain" description="Fe/B12 periplasmic-binding" evidence="6">
    <location>
        <begin position="64"/>
        <end position="325"/>
    </location>
</feature>
<dbReference type="Proteomes" id="UP000198571">
    <property type="component" value="Unassembled WGS sequence"/>
</dbReference>
<evidence type="ECO:0000256" key="1">
    <source>
        <dbReference type="ARBA" id="ARBA00004193"/>
    </source>
</evidence>
<keyword evidence="8" id="KW-1185">Reference proteome</keyword>
<evidence type="ECO:0000313" key="7">
    <source>
        <dbReference type="EMBL" id="SES06162.1"/>
    </source>
</evidence>
<name>A0A1H9UA04_9BACI</name>
<dbReference type="InterPro" id="IPR002491">
    <property type="entry name" value="ABC_transptr_periplasmic_BD"/>
</dbReference>
<dbReference type="PANTHER" id="PTHR30532">
    <property type="entry name" value="IRON III DICITRATE-BINDING PERIPLASMIC PROTEIN"/>
    <property type="match status" value="1"/>
</dbReference>
<dbReference type="InterPro" id="IPR051313">
    <property type="entry name" value="Bact_iron-sidero_bind"/>
</dbReference>
<organism evidence="7 8">
    <name type="scientific">Salipaludibacillus aurantiacus</name>
    <dbReference type="NCBI Taxonomy" id="1601833"/>
    <lineage>
        <taxon>Bacteria</taxon>
        <taxon>Bacillati</taxon>
        <taxon>Bacillota</taxon>
        <taxon>Bacilli</taxon>
        <taxon>Bacillales</taxon>
        <taxon>Bacillaceae</taxon>
    </lineage>
</organism>
<dbReference type="OrthoDB" id="9793175at2"/>
<evidence type="ECO:0000256" key="3">
    <source>
        <dbReference type="ARBA" id="ARBA00022448"/>
    </source>
</evidence>
<comment type="similarity">
    <text evidence="2">Belongs to the bacterial solute-binding protein 8 family.</text>
</comment>
<protein>
    <submittedName>
        <fullName evidence="7">Iron complex transport system substrate-binding protein</fullName>
    </submittedName>
</protein>
<dbReference type="CDD" id="cd01146">
    <property type="entry name" value="FhuD"/>
    <property type="match status" value="1"/>
</dbReference>
<dbReference type="PANTHER" id="PTHR30532:SF21">
    <property type="entry name" value="SIDEROPHORE-BINDING LIPOPROTEIN YFIY-RELATED"/>
    <property type="match status" value="1"/>
</dbReference>
<dbReference type="GO" id="GO:0005886">
    <property type="term" value="C:plasma membrane"/>
    <property type="evidence" value="ECO:0007669"/>
    <property type="project" value="UniProtKB-SubCell"/>
</dbReference>
<evidence type="ECO:0000259" key="6">
    <source>
        <dbReference type="PROSITE" id="PS50983"/>
    </source>
</evidence>
<dbReference type="RefSeq" id="WP_093051291.1">
    <property type="nucleotide sequence ID" value="NZ_FOGT01000007.1"/>
</dbReference>
<feature type="compositionally biased region" description="Low complexity" evidence="5">
    <location>
        <begin position="29"/>
        <end position="43"/>
    </location>
</feature>
<evidence type="ECO:0000313" key="8">
    <source>
        <dbReference type="Proteomes" id="UP000198571"/>
    </source>
</evidence>
<dbReference type="EMBL" id="FOGT01000007">
    <property type="protein sequence ID" value="SES06162.1"/>
    <property type="molecule type" value="Genomic_DNA"/>
</dbReference>
<proteinExistence type="inferred from homology"/>
<gene>
    <name evidence="7" type="ORF">SAMN05518684_10763</name>
</gene>
<accession>A0A1H9UA04</accession>
<feature type="region of interest" description="Disordered" evidence="5">
    <location>
        <begin position="24"/>
        <end position="60"/>
    </location>
</feature>
<evidence type="ECO:0000256" key="2">
    <source>
        <dbReference type="ARBA" id="ARBA00008814"/>
    </source>
</evidence>